<sequence>MIWCVLNPSTSPTVPCRSDDRRAREKYQVNPDLRFRLMGEKPSDLVHLDVSWYVTTREDVGGFRVTVFNSTSGKEVTRSNVTYDARTKDDTEPGECVVM</sequence>
<dbReference type="AlphaFoldDB" id="A0AAE1QNM6"/>
<evidence type="ECO:0000313" key="1">
    <source>
        <dbReference type="EMBL" id="KAK4328437.1"/>
    </source>
</evidence>
<keyword evidence="2" id="KW-1185">Reference proteome</keyword>
<dbReference type="EMBL" id="JAWZYT010000077">
    <property type="protein sequence ID" value="KAK4328437.1"/>
    <property type="molecule type" value="Genomic_DNA"/>
</dbReference>
<dbReference type="Proteomes" id="UP001292094">
    <property type="component" value="Unassembled WGS sequence"/>
</dbReference>
<reference evidence="1" key="1">
    <citation type="submission" date="2023-11" db="EMBL/GenBank/DDBJ databases">
        <title>Genome assemblies of two species of porcelain crab, Petrolisthes cinctipes and Petrolisthes manimaculis (Anomura: Porcellanidae).</title>
        <authorList>
            <person name="Angst P."/>
        </authorList>
    </citation>
    <scope>NUCLEOTIDE SEQUENCE</scope>
    <source>
        <strain evidence="1">PB745_02</strain>
        <tissue evidence="1">Gill</tissue>
    </source>
</reference>
<comment type="caution">
    <text evidence="1">The sequence shown here is derived from an EMBL/GenBank/DDBJ whole genome shotgun (WGS) entry which is preliminary data.</text>
</comment>
<evidence type="ECO:0000313" key="2">
    <source>
        <dbReference type="Proteomes" id="UP001292094"/>
    </source>
</evidence>
<gene>
    <name evidence="1" type="ORF">Pmani_001185</name>
</gene>
<organism evidence="1 2">
    <name type="scientific">Petrolisthes manimaculis</name>
    <dbReference type="NCBI Taxonomy" id="1843537"/>
    <lineage>
        <taxon>Eukaryota</taxon>
        <taxon>Metazoa</taxon>
        <taxon>Ecdysozoa</taxon>
        <taxon>Arthropoda</taxon>
        <taxon>Crustacea</taxon>
        <taxon>Multicrustacea</taxon>
        <taxon>Malacostraca</taxon>
        <taxon>Eumalacostraca</taxon>
        <taxon>Eucarida</taxon>
        <taxon>Decapoda</taxon>
        <taxon>Pleocyemata</taxon>
        <taxon>Anomura</taxon>
        <taxon>Galatheoidea</taxon>
        <taxon>Porcellanidae</taxon>
        <taxon>Petrolisthes</taxon>
    </lineage>
</organism>
<accession>A0AAE1QNM6</accession>
<proteinExistence type="predicted"/>
<name>A0AAE1QNM6_9EUCA</name>
<protein>
    <submittedName>
        <fullName evidence="1">Uncharacterized protein</fullName>
    </submittedName>
</protein>